<dbReference type="Proteomes" id="UP000533598">
    <property type="component" value="Unassembled WGS sequence"/>
</dbReference>
<gene>
    <name evidence="2" type="ORF">HNR67_000670</name>
</gene>
<feature type="compositionally biased region" description="Pro residues" evidence="1">
    <location>
        <begin position="152"/>
        <end position="179"/>
    </location>
</feature>
<evidence type="ECO:0000313" key="2">
    <source>
        <dbReference type="EMBL" id="MBB4674552.1"/>
    </source>
</evidence>
<organism evidence="2 3">
    <name type="scientific">Crossiella cryophila</name>
    <dbReference type="NCBI Taxonomy" id="43355"/>
    <lineage>
        <taxon>Bacteria</taxon>
        <taxon>Bacillati</taxon>
        <taxon>Actinomycetota</taxon>
        <taxon>Actinomycetes</taxon>
        <taxon>Pseudonocardiales</taxon>
        <taxon>Pseudonocardiaceae</taxon>
        <taxon>Crossiella</taxon>
    </lineage>
</organism>
<keyword evidence="3" id="KW-1185">Reference proteome</keyword>
<reference evidence="2 3" key="1">
    <citation type="submission" date="2020-08" db="EMBL/GenBank/DDBJ databases">
        <title>Sequencing the genomes of 1000 actinobacteria strains.</title>
        <authorList>
            <person name="Klenk H.-P."/>
        </authorList>
    </citation>
    <scope>NUCLEOTIDE SEQUENCE [LARGE SCALE GENOMIC DNA]</scope>
    <source>
        <strain evidence="2 3">DSM 44230</strain>
    </source>
</reference>
<proteinExistence type="predicted"/>
<dbReference type="EMBL" id="JACHMH010000001">
    <property type="protein sequence ID" value="MBB4674552.1"/>
    <property type="molecule type" value="Genomic_DNA"/>
</dbReference>
<name>A0A7W7C4X8_9PSEU</name>
<sequence>MTSAGAVRSWGERLRPAAVRLAIAGGLAAAAWLAGAVTANADESPARVDVLSPSTDSEFQEPAKTDAVARAGGLGARITERLNAKLGRPSSALTTMVAEDDGLDAKGGSLATTGSAEVQPLPEDEGDSPAPTRAIRTPKSAEGSVSAVRQPRPTPPPPAELPAPPPVVEPEPTPPPAAEPAPVVATRTVTTVRQAIGKVVPLPTDDRAEQHDFPDLPTAPDHRHPTPHAPSSASLGGTASDNGGARGATALITAPLPQLPKPSLVTVERPRTAGSPHNNPGLPPTSPD</sequence>
<feature type="compositionally biased region" description="Basic and acidic residues" evidence="1">
    <location>
        <begin position="204"/>
        <end position="224"/>
    </location>
</feature>
<dbReference type="RefSeq" id="WP_185000658.1">
    <property type="nucleotide sequence ID" value="NZ_BAAAUI010000003.1"/>
</dbReference>
<accession>A0A7W7C4X8</accession>
<evidence type="ECO:0000256" key="1">
    <source>
        <dbReference type="SAM" id="MobiDB-lite"/>
    </source>
</evidence>
<protein>
    <submittedName>
        <fullName evidence="2">Uncharacterized protein</fullName>
    </submittedName>
</protein>
<feature type="compositionally biased region" description="Polar residues" evidence="1">
    <location>
        <begin position="229"/>
        <end position="241"/>
    </location>
</feature>
<dbReference type="AlphaFoldDB" id="A0A7W7C4X8"/>
<feature type="region of interest" description="Disordered" evidence="1">
    <location>
        <begin position="104"/>
        <end position="288"/>
    </location>
</feature>
<evidence type="ECO:0000313" key="3">
    <source>
        <dbReference type="Proteomes" id="UP000533598"/>
    </source>
</evidence>
<comment type="caution">
    <text evidence="2">The sequence shown here is derived from an EMBL/GenBank/DDBJ whole genome shotgun (WGS) entry which is preliminary data.</text>
</comment>
<feature type="compositionally biased region" description="Low complexity" evidence="1">
    <location>
        <begin position="180"/>
        <end position="193"/>
    </location>
</feature>